<dbReference type="AlphaFoldDB" id="D4IJH1"/>
<gene>
    <name evidence="1" type="ORF">AL1_04350</name>
</gene>
<dbReference type="EMBL" id="FP929032">
    <property type="protein sequence ID" value="CBK63083.1"/>
    <property type="molecule type" value="Genomic_DNA"/>
</dbReference>
<keyword evidence="2" id="KW-1185">Reference proteome</keyword>
<sequence length="92" mass="10295">MTSDASFSRGEYRFNTEYRRDRYVVERADALKPAGAGALAVMRYDDSGRTAAVACDAGGRTFVAGFPFESIPDGVQRDRLMRDVLRFLFSDK</sequence>
<dbReference type="PATRIC" id="fig|717959.3.peg.1961"/>
<dbReference type="HOGENOM" id="CLU_2406828_0_0_10"/>
<organism evidence="1 2">
    <name type="scientific">Alistipes shahii WAL 8301</name>
    <dbReference type="NCBI Taxonomy" id="717959"/>
    <lineage>
        <taxon>Bacteria</taxon>
        <taxon>Pseudomonadati</taxon>
        <taxon>Bacteroidota</taxon>
        <taxon>Bacteroidia</taxon>
        <taxon>Bacteroidales</taxon>
        <taxon>Rikenellaceae</taxon>
        <taxon>Alistipes</taxon>
    </lineage>
</organism>
<reference evidence="1 2" key="1">
    <citation type="submission" date="2010-03" db="EMBL/GenBank/DDBJ databases">
        <title>The genome sequence of Alistipes shahii WAL 8301.</title>
        <authorList>
            <consortium name="metaHIT consortium -- http://www.metahit.eu/"/>
            <person name="Pajon A."/>
            <person name="Turner K."/>
            <person name="Parkhill J."/>
        </authorList>
    </citation>
    <scope>NUCLEOTIDE SEQUENCE [LARGE SCALE GENOMIC DNA]</scope>
    <source>
        <strain evidence="1 2">WAL 8301</strain>
    </source>
</reference>
<name>D4IJH1_9BACT</name>
<dbReference type="RefSeq" id="WP_015546023.1">
    <property type="nucleotide sequence ID" value="NC_021030.1"/>
</dbReference>
<evidence type="ECO:0000313" key="1">
    <source>
        <dbReference type="EMBL" id="CBK63083.1"/>
    </source>
</evidence>
<reference evidence="1 2" key="2">
    <citation type="submission" date="2010-03" db="EMBL/GenBank/DDBJ databases">
        <authorList>
            <person name="Pajon A."/>
        </authorList>
    </citation>
    <scope>NUCLEOTIDE SEQUENCE [LARGE SCALE GENOMIC DNA]</scope>
    <source>
        <strain evidence="1 2">WAL 8301</strain>
    </source>
</reference>
<accession>D4IJH1</accession>
<protein>
    <submittedName>
        <fullName evidence="1">Uncharacterized protein</fullName>
    </submittedName>
</protein>
<dbReference type="STRING" id="717959.AL1_04350"/>
<dbReference type="KEGG" id="ash:AL1_04350"/>
<evidence type="ECO:0000313" key="2">
    <source>
        <dbReference type="Proteomes" id="UP000008794"/>
    </source>
</evidence>
<dbReference type="Proteomes" id="UP000008794">
    <property type="component" value="Chromosome"/>
</dbReference>
<proteinExistence type="predicted"/>